<comment type="caution">
    <text evidence="2">The sequence shown here is derived from an EMBL/GenBank/DDBJ whole genome shotgun (WGS) entry which is preliminary data.</text>
</comment>
<dbReference type="EMBL" id="MU853413">
    <property type="protein sequence ID" value="KAK4133238.1"/>
    <property type="molecule type" value="Genomic_DNA"/>
</dbReference>
<feature type="region of interest" description="Disordered" evidence="1">
    <location>
        <begin position="230"/>
        <end position="362"/>
    </location>
</feature>
<organism evidence="2 3">
    <name type="scientific">Trichocladium antarcticum</name>
    <dbReference type="NCBI Taxonomy" id="1450529"/>
    <lineage>
        <taxon>Eukaryota</taxon>
        <taxon>Fungi</taxon>
        <taxon>Dikarya</taxon>
        <taxon>Ascomycota</taxon>
        <taxon>Pezizomycotina</taxon>
        <taxon>Sordariomycetes</taxon>
        <taxon>Sordariomycetidae</taxon>
        <taxon>Sordariales</taxon>
        <taxon>Chaetomiaceae</taxon>
        <taxon>Trichocladium</taxon>
    </lineage>
</organism>
<feature type="compositionally biased region" description="Pro residues" evidence="1">
    <location>
        <begin position="244"/>
        <end position="258"/>
    </location>
</feature>
<feature type="compositionally biased region" description="Polar residues" evidence="1">
    <location>
        <begin position="280"/>
        <end position="293"/>
    </location>
</feature>
<protein>
    <submittedName>
        <fullName evidence="2">Uncharacterized protein</fullName>
    </submittedName>
</protein>
<dbReference type="Proteomes" id="UP001304895">
    <property type="component" value="Unassembled WGS sequence"/>
</dbReference>
<proteinExistence type="predicted"/>
<dbReference type="InterPro" id="IPR022190">
    <property type="entry name" value="DUF3716"/>
</dbReference>
<feature type="region of interest" description="Disordered" evidence="1">
    <location>
        <begin position="1"/>
        <end position="96"/>
    </location>
</feature>
<gene>
    <name evidence="2" type="ORF">BT67DRAFT_60243</name>
</gene>
<dbReference type="AlphaFoldDB" id="A0AAN6ZCY3"/>
<feature type="compositionally biased region" description="Polar residues" evidence="1">
    <location>
        <begin position="349"/>
        <end position="362"/>
    </location>
</feature>
<feature type="compositionally biased region" description="Basic and acidic residues" evidence="1">
    <location>
        <begin position="319"/>
        <end position="331"/>
    </location>
</feature>
<reference evidence="2" key="2">
    <citation type="submission" date="2023-05" db="EMBL/GenBank/DDBJ databases">
        <authorList>
            <consortium name="Lawrence Berkeley National Laboratory"/>
            <person name="Steindorff A."/>
            <person name="Hensen N."/>
            <person name="Bonometti L."/>
            <person name="Westerberg I."/>
            <person name="Brannstrom I.O."/>
            <person name="Guillou S."/>
            <person name="Cros-Aarteil S."/>
            <person name="Calhoun S."/>
            <person name="Haridas S."/>
            <person name="Kuo A."/>
            <person name="Mondo S."/>
            <person name="Pangilinan J."/>
            <person name="Riley R."/>
            <person name="Labutti K."/>
            <person name="Andreopoulos B."/>
            <person name="Lipzen A."/>
            <person name="Chen C."/>
            <person name="Yanf M."/>
            <person name="Daum C."/>
            <person name="Ng V."/>
            <person name="Clum A."/>
            <person name="Ohm R."/>
            <person name="Martin F."/>
            <person name="Silar P."/>
            <person name="Natvig D."/>
            <person name="Lalanne C."/>
            <person name="Gautier V."/>
            <person name="Ament-Velasquez S.L."/>
            <person name="Kruys A."/>
            <person name="Hutchinson M.I."/>
            <person name="Powell A.J."/>
            <person name="Barry K."/>
            <person name="Miller A.N."/>
            <person name="Grigoriev I.V."/>
            <person name="Debuchy R."/>
            <person name="Gladieux P."/>
            <person name="Thoren M.H."/>
            <person name="Johannesson H."/>
        </authorList>
    </citation>
    <scope>NUCLEOTIDE SEQUENCE</scope>
    <source>
        <strain evidence="2">CBS 123565</strain>
    </source>
</reference>
<evidence type="ECO:0000313" key="3">
    <source>
        <dbReference type="Proteomes" id="UP001304895"/>
    </source>
</evidence>
<accession>A0AAN6ZCY3</accession>
<evidence type="ECO:0000256" key="1">
    <source>
        <dbReference type="SAM" id="MobiDB-lite"/>
    </source>
</evidence>
<name>A0AAN6ZCY3_9PEZI</name>
<evidence type="ECO:0000313" key="2">
    <source>
        <dbReference type="EMBL" id="KAK4133238.1"/>
    </source>
</evidence>
<dbReference type="Pfam" id="PF12511">
    <property type="entry name" value="DUF3716"/>
    <property type="match status" value="1"/>
</dbReference>
<feature type="compositionally biased region" description="Pro residues" evidence="1">
    <location>
        <begin position="64"/>
        <end position="75"/>
    </location>
</feature>
<feature type="compositionally biased region" description="Basic and acidic residues" evidence="1">
    <location>
        <begin position="36"/>
        <end position="46"/>
    </location>
</feature>
<sequence length="362" mass="39656">MVLMAEMTVAAPEPFESRAAPGQEQGEQSAEPGPQPRHEAQQHEQTPRQAHAQHTHRTGTDYCPPGPGLPSPLPLAFPKKRRGRPPGRPNMTVRETDYEDNPLVQAWNAAKGERAVAVVSIGIRDALTEQSLVHETQKAIFRLHSRETIHFVQGWITARHIASQRPSYVNGLLIHSRGQDATVSCAQCTERRDKHALGPFLTCRVLPGSYHNSCSNCKWFDNTSACSLYTGPKPNRKRKAKEQLPPPPPPTPPPPPPLDTADGGIISSPATTPTEDRPHQSVSEGQTLAQQEQPDLHPPTDPRLQEAQPEPDMAPLQDSHQEEPTAEHMPDPTDDNPPDPCPHSPAIEPSNSDVSQAPCQTD</sequence>
<feature type="compositionally biased region" description="Basic and acidic residues" evidence="1">
    <location>
        <begin position="294"/>
        <end position="304"/>
    </location>
</feature>
<keyword evidence="3" id="KW-1185">Reference proteome</keyword>
<reference evidence="2" key="1">
    <citation type="journal article" date="2023" name="Mol. Phylogenet. Evol.">
        <title>Genome-scale phylogeny and comparative genomics of the fungal order Sordariales.</title>
        <authorList>
            <person name="Hensen N."/>
            <person name="Bonometti L."/>
            <person name="Westerberg I."/>
            <person name="Brannstrom I.O."/>
            <person name="Guillou S."/>
            <person name="Cros-Aarteil S."/>
            <person name="Calhoun S."/>
            <person name="Haridas S."/>
            <person name="Kuo A."/>
            <person name="Mondo S."/>
            <person name="Pangilinan J."/>
            <person name="Riley R."/>
            <person name="LaButti K."/>
            <person name="Andreopoulos B."/>
            <person name="Lipzen A."/>
            <person name="Chen C."/>
            <person name="Yan M."/>
            <person name="Daum C."/>
            <person name="Ng V."/>
            <person name="Clum A."/>
            <person name="Steindorff A."/>
            <person name="Ohm R.A."/>
            <person name="Martin F."/>
            <person name="Silar P."/>
            <person name="Natvig D.O."/>
            <person name="Lalanne C."/>
            <person name="Gautier V."/>
            <person name="Ament-Velasquez S.L."/>
            <person name="Kruys A."/>
            <person name="Hutchinson M.I."/>
            <person name="Powell A.J."/>
            <person name="Barry K."/>
            <person name="Miller A.N."/>
            <person name="Grigoriev I.V."/>
            <person name="Debuchy R."/>
            <person name="Gladieux P."/>
            <person name="Hiltunen Thoren M."/>
            <person name="Johannesson H."/>
        </authorList>
    </citation>
    <scope>NUCLEOTIDE SEQUENCE</scope>
    <source>
        <strain evidence="2">CBS 123565</strain>
    </source>
</reference>